<evidence type="ECO:0000313" key="1">
    <source>
        <dbReference type="EMBL" id="KJV11048.1"/>
    </source>
</evidence>
<gene>
    <name evidence="1" type="ORF">VZ95_01030</name>
</gene>
<dbReference type="RefSeq" id="WP_045774225.1">
    <property type="nucleotide sequence ID" value="NZ_LAJY01000014.1"/>
</dbReference>
<organism evidence="1 2">
    <name type="scientific">Elstera litoralis</name>
    <dbReference type="NCBI Taxonomy" id="552518"/>
    <lineage>
        <taxon>Bacteria</taxon>
        <taxon>Pseudomonadati</taxon>
        <taxon>Pseudomonadota</taxon>
        <taxon>Alphaproteobacteria</taxon>
        <taxon>Rhodospirillales</taxon>
        <taxon>Rhodospirillaceae</taxon>
        <taxon>Elstera</taxon>
    </lineage>
</organism>
<dbReference type="AlphaFoldDB" id="A0A0F3IWX9"/>
<sequence length="88" mass="9413">MEIAVDAETARAVRRLAILRKETLEQAISGAIREALARTEPTVPDRPLTAAQQATIAQILAQVKALPPLDGAGDDPTAFLYDQNGLPH</sequence>
<dbReference type="EMBL" id="LAJY01000014">
    <property type="protein sequence ID" value="KJV11048.1"/>
    <property type="molecule type" value="Genomic_DNA"/>
</dbReference>
<reference evidence="1 2" key="1">
    <citation type="submission" date="2015-03" db="EMBL/GenBank/DDBJ databases">
        <title>Draft genome sequence of Elstera litoralis.</title>
        <authorList>
            <person name="Rahalkar M.C."/>
            <person name="Dhakephalkar P.K."/>
            <person name="Pore S.D."/>
            <person name="Arora P."/>
            <person name="Kapse N.G."/>
            <person name="Pandit P.S."/>
        </authorList>
    </citation>
    <scope>NUCLEOTIDE SEQUENCE [LARGE SCALE GENOMIC DNA]</scope>
    <source>
        <strain evidence="1 2">Dia-1</strain>
    </source>
</reference>
<name>A0A0F3IWX9_9PROT</name>
<comment type="caution">
    <text evidence="1">The sequence shown here is derived from an EMBL/GenBank/DDBJ whole genome shotgun (WGS) entry which is preliminary data.</text>
</comment>
<proteinExistence type="predicted"/>
<keyword evidence="2" id="KW-1185">Reference proteome</keyword>
<evidence type="ECO:0008006" key="3">
    <source>
        <dbReference type="Google" id="ProtNLM"/>
    </source>
</evidence>
<accession>A0A0F3IWX9</accession>
<dbReference type="Pfam" id="PF07704">
    <property type="entry name" value="PSK_trans_fac"/>
    <property type="match status" value="1"/>
</dbReference>
<dbReference type="InterPro" id="IPR011660">
    <property type="entry name" value="VapB-like"/>
</dbReference>
<protein>
    <recommendedName>
        <fullName evidence="3">Transcription factor</fullName>
    </recommendedName>
</protein>
<dbReference type="Proteomes" id="UP000033774">
    <property type="component" value="Unassembled WGS sequence"/>
</dbReference>
<evidence type="ECO:0000313" key="2">
    <source>
        <dbReference type="Proteomes" id="UP000033774"/>
    </source>
</evidence>